<dbReference type="PROSITE" id="PS50109">
    <property type="entry name" value="HIS_KIN"/>
    <property type="match status" value="1"/>
</dbReference>
<keyword evidence="4" id="KW-0808">Transferase</keyword>
<evidence type="ECO:0000256" key="5">
    <source>
        <dbReference type="ARBA" id="ARBA00022741"/>
    </source>
</evidence>
<dbReference type="Gene3D" id="3.30.565.10">
    <property type="entry name" value="Histidine kinase-like ATPase, C-terminal domain"/>
    <property type="match status" value="1"/>
</dbReference>
<keyword evidence="9" id="KW-0812">Transmembrane</keyword>
<dbReference type="SMART" id="SM00387">
    <property type="entry name" value="HATPase_c"/>
    <property type="match status" value="1"/>
</dbReference>
<proteinExistence type="predicted"/>
<dbReference type="EMBL" id="CP104067">
    <property type="protein sequence ID" value="WAH42049.1"/>
    <property type="molecule type" value="Genomic_DNA"/>
</dbReference>
<dbReference type="InterPro" id="IPR005467">
    <property type="entry name" value="His_kinase_dom"/>
</dbReference>
<dbReference type="PANTHER" id="PTHR43065">
    <property type="entry name" value="SENSOR HISTIDINE KINASE"/>
    <property type="match status" value="1"/>
</dbReference>
<protein>
    <recommendedName>
        <fullName evidence="2">histidine kinase</fullName>
        <ecNumber evidence="2">2.7.13.3</ecNumber>
    </recommendedName>
</protein>
<dbReference type="CDD" id="cd00082">
    <property type="entry name" value="HisKA"/>
    <property type="match status" value="1"/>
</dbReference>
<dbReference type="InterPro" id="IPR004358">
    <property type="entry name" value="Sig_transdc_His_kin-like_C"/>
</dbReference>
<dbReference type="InterPro" id="IPR035965">
    <property type="entry name" value="PAS-like_dom_sf"/>
</dbReference>
<dbReference type="PROSITE" id="PS50113">
    <property type="entry name" value="PAC"/>
    <property type="match status" value="1"/>
</dbReference>
<dbReference type="PRINTS" id="PR00344">
    <property type="entry name" value="BCTRLSENSOR"/>
</dbReference>
<dbReference type="InterPro" id="IPR000014">
    <property type="entry name" value="PAS"/>
</dbReference>
<accession>A0ABY6ZGL5</accession>
<sequence length="533" mass="59493">MVTVYFVIASFIWNFLLGFIFNRFHITPTPPWANFLRFSAWVALTSWVLFKFVKYIKRTEAVYAHLIDVSPQPIFVYSDEKWVYANPAALEMCGAKTIDALLNRPIWELVHEDSREDLLSTVKHIAQSTRLTEILERKYVRLDREIIFADIRCIPCSFKGKRAVQVVCNDVTARKQAEEKLRETKELFESIFNYSTDAMAVFDLNAKIIKVNPGFERMFGYSQEELVGTLAPVSPADDVSTSIQYYESVKLGIVPYVGYQGKKVCKDGQTLTTLVTLSPIKDKDGHIIAVSGICKDITELKAAQDLLVKSEKLLAVGELAAGVAHEIRNPLTAVKGFVQLLSSSTSEKQTLYHEIIESELDRIEKIISEMLLLAKPQPVQYRPVDLNENIAEVVRLLRAQANMQNVSIVTRCDGDIPKVMAVDNHLKQVFINIVKNAIEAMPHGGALTVSLTNIENTVFVRFSDEGVGITEKIRHKIGDPFVTTKEKGTGLGLLVSKRIIANHNGALEISSNSGEGTTVTISLPVSFEASPLD</sequence>
<dbReference type="PROSITE" id="PS50112">
    <property type="entry name" value="PAS"/>
    <property type="match status" value="1"/>
</dbReference>
<dbReference type="NCBIfam" id="TIGR00229">
    <property type="entry name" value="sensory_box"/>
    <property type="match status" value="2"/>
</dbReference>
<keyword evidence="9" id="KW-0472">Membrane</keyword>
<evidence type="ECO:0000256" key="7">
    <source>
        <dbReference type="ARBA" id="ARBA00022840"/>
    </source>
</evidence>
<keyword evidence="9" id="KW-1133">Transmembrane helix</keyword>
<evidence type="ECO:0000313" key="14">
    <source>
        <dbReference type="Proteomes" id="UP001164761"/>
    </source>
</evidence>
<dbReference type="InterPro" id="IPR003594">
    <property type="entry name" value="HATPase_dom"/>
</dbReference>
<dbReference type="Gene3D" id="3.30.450.20">
    <property type="entry name" value="PAS domain"/>
    <property type="match status" value="2"/>
</dbReference>
<keyword evidence="6" id="KW-0418">Kinase</keyword>
<dbReference type="InterPro" id="IPR036890">
    <property type="entry name" value="HATPase_C_sf"/>
</dbReference>
<evidence type="ECO:0000256" key="4">
    <source>
        <dbReference type="ARBA" id="ARBA00022679"/>
    </source>
</evidence>
<dbReference type="InterPro" id="IPR001610">
    <property type="entry name" value="PAC"/>
</dbReference>
<feature type="transmembrane region" description="Helical" evidence="9">
    <location>
        <begin position="5"/>
        <end position="26"/>
    </location>
</feature>
<evidence type="ECO:0000256" key="9">
    <source>
        <dbReference type="SAM" id="Phobius"/>
    </source>
</evidence>
<evidence type="ECO:0000256" key="6">
    <source>
        <dbReference type="ARBA" id="ARBA00022777"/>
    </source>
</evidence>
<keyword evidence="3" id="KW-0597">Phosphoprotein</keyword>
<dbReference type="InterPro" id="IPR003661">
    <property type="entry name" value="HisK_dim/P_dom"/>
</dbReference>
<evidence type="ECO:0000256" key="3">
    <source>
        <dbReference type="ARBA" id="ARBA00022553"/>
    </source>
</evidence>
<name>A0ABY6ZGL5_9BACL</name>
<feature type="transmembrane region" description="Helical" evidence="9">
    <location>
        <begin position="32"/>
        <end position="50"/>
    </location>
</feature>
<dbReference type="Proteomes" id="UP001164761">
    <property type="component" value="Chromosome"/>
</dbReference>
<dbReference type="Pfam" id="PF13426">
    <property type="entry name" value="PAS_9"/>
    <property type="match status" value="2"/>
</dbReference>
<gene>
    <name evidence="13" type="ORF">NZD89_00575</name>
</gene>
<dbReference type="Pfam" id="PF00512">
    <property type="entry name" value="HisKA"/>
    <property type="match status" value="1"/>
</dbReference>
<comment type="catalytic activity">
    <reaction evidence="1">
        <text>ATP + protein L-histidine = ADP + protein N-phospho-L-histidine.</text>
        <dbReference type="EC" id="2.7.13.3"/>
    </reaction>
</comment>
<dbReference type="SUPFAM" id="SSF55874">
    <property type="entry name" value="ATPase domain of HSP90 chaperone/DNA topoisomerase II/histidine kinase"/>
    <property type="match status" value="1"/>
</dbReference>
<evidence type="ECO:0000256" key="1">
    <source>
        <dbReference type="ARBA" id="ARBA00000085"/>
    </source>
</evidence>
<feature type="domain" description="Histidine kinase" evidence="10">
    <location>
        <begin position="322"/>
        <end position="527"/>
    </location>
</feature>
<feature type="domain" description="PAC" evidence="12">
    <location>
        <begin position="257"/>
        <end position="309"/>
    </location>
</feature>
<feature type="domain" description="PAS" evidence="11">
    <location>
        <begin position="184"/>
        <end position="228"/>
    </location>
</feature>
<evidence type="ECO:0000259" key="12">
    <source>
        <dbReference type="PROSITE" id="PS50113"/>
    </source>
</evidence>
<keyword evidence="7" id="KW-0067">ATP-binding</keyword>
<evidence type="ECO:0000259" key="10">
    <source>
        <dbReference type="PROSITE" id="PS50109"/>
    </source>
</evidence>
<dbReference type="SUPFAM" id="SSF47384">
    <property type="entry name" value="Homodimeric domain of signal transducing histidine kinase"/>
    <property type="match status" value="1"/>
</dbReference>
<dbReference type="SMART" id="SM00388">
    <property type="entry name" value="HisKA"/>
    <property type="match status" value="1"/>
</dbReference>
<dbReference type="InterPro" id="IPR000700">
    <property type="entry name" value="PAS-assoc_C"/>
</dbReference>
<evidence type="ECO:0000256" key="8">
    <source>
        <dbReference type="ARBA" id="ARBA00023012"/>
    </source>
</evidence>
<keyword evidence="14" id="KW-1185">Reference proteome</keyword>
<dbReference type="SMART" id="SM00091">
    <property type="entry name" value="PAS"/>
    <property type="match status" value="2"/>
</dbReference>
<keyword evidence="8" id="KW-0902">Two-component regulatory system</keyword>
<evidence type="ECO:0000313" key="13">
    <source>
        <dbReference type="EMBL" id="WAH42049.1"/>
    </source>
</evidence>
<dbReference type="EC" id="2.7.13.3" evidence="2"/>
<dbReference type="Gene3D" id="1.10.287.130">
    <property type="match status" value="1"/>
</dbReference>
<organism evidence="13 14">
    <name type="scientific">Alicyclobacillus fastidiosus</name>
    <dbReference type="NCBI Taxonomy" id="392011"/>
    <lineage>
        <taxon>Bacteria</taxon>
        <taxon>Bacillati</taxon>
        <taxon>Bacillota</taxon>
        <taxon>Bacilli</taxon>
        <taxon>Bacillales</taxon>
        <taxon>Alicyclobacillaceae</taxon>
        <taxon>Alicyclobacillus</taxon>
    </lineage>
</organism>
<dbReference type="InterPro" id="IPR036097">
    <property type="entry name" value="HisK_dim/P_sf"/>
</dbReference>
<dbReference type="SUPFAM" id="SSF55785">
    <property type="entry name" value="PYP-like sensor domain (PAS domain)"/>
    <property type="match status" value="2"/>
</dbReference>
<keyword evidence="5" id="KW-0547">Nucleotide-binding</keyword>
<dbReference type="SMART" id="SM00086">
    <property type="entry name" value="PAC"/>
    <property type="match status" value="2"/>
</dbReference>
<dbReference type="CDD" id="cd00130">
    <property type="entry name" value="PAS"/>
    <property type="match status" value="2"/>
</dbReference>
<dbReference type="Pfam" id="PF02518">
    <property type="entry name" value="HATPase_c"/>
    <property type="match status" value="1"/>
</dbReference>
<dbReference type="RefSeq" id="WP_268005943.1">
    <property type="nucleotide sequence ID" value="NZ_BSUT01000001.1"/>
</dbReference>
<evidence type="ECO:0000256" key="2">
    <source>
        <dbReference type="ARBA" id="ARBA00012438"/>
    </source>
</evidence>
<reference evidence="13" key="1">
    <citation type="submission" date="2022-08" db="EMBL/GenBank/DDBJ databases">
        <title>Alicyclobacillus fastidiosus DSM 17978, complete genome.</title>
        <authorList>
            <person name="Wang Q."/>
            <person name="Cai R."/>
            <person name="Wang Z."/>
        </authorList>
    </citation>
    <scope>NUCLEOTIDE SEQUENCE</scope>
    <source>
        <strain evidence="13">DSM 17978</strain>
    </source>
</reference>
<evidence type="ECO:0000259" key="11">
    <source>
        <dbReference type="PROSITE" id="PS50112"/>
    </source>
</evidence>
<dbReference type="PANTHER" id="PTHR43065:SF10">
    <property type="entry name" value="PEROXIDE STRESS-ACTIVATED HISTIDINE KINASE MAK3"/>
    <property type="match status" value="1"/>
</dbReference>